<dbReference type="GO" id="GO:0009279">
    <property type="term" value="C:cell outer membrane"/>
    <property type="evidence" value="ECO:0007669"/>
    <property type="project" value="UniProtKB-SubCell"/>
</dbReference>
<dbReference type="PANTHER" id="PTHR32552">
    <property type="entry name" value="FERRICHROME IRON RECEPTOR-RELATED"/>
    <property type="match status" value="1"/>
</dbReference>
<keyword evidence="7" id="KW-0675">Receptor</keyword>
<dbReference type="InterPro" id="IPR039426">
    <property type="entry name" value="TonB-dep_rcpt-like"/>
</dbReference>
<dbReference type="Gene3D" id="2.40.170.20">
    <property type="entry name" value="TonB-dependent receptor, beta-barrel domain"/>
    <property type="match status" value="1"/>
</dbReference>
<sequence>MGNAYNHDKNVRHGAVYHALTPRHMLKLWTDYTLPGVYSRWTGVTVKGRHGTSGTARIGGASQDYRIRQGGHAVGDAHVSCRIDDPWQMALNVNDVFDQYYNSVLGPPTGGNGYGEPRNATLTLRGRF</sequence>
<dbReference type="InterPro" id="IPR036942">
    <property type="entry name" value="Beta-barrel_TonB_sf"/>
</dbReference>
<dbReference type="PANTHER" id="PTHR32552:SF74">
    <property type="entry name" value="HYDROXAMATE SIDEROPHORE RECEPTOR FHUE"/>
    <property type="match status" value="1"/>
</dbReference>
<gene>
    <name evidence="7" type="ORF">ATH84_103450</name>
</gene>
<dbReference type="GO" id="GO:0015344">
    <property type="term" value="F:siderophore uptake transmembrane transporter activity"/>
    <property type="evidence" value="ECO:0007669"/>
    <property type="project" value="TreeGrafter"/>
</dbReference>
<protein>
    <submittedName>
        <fullName evidence="7">Outer membrane receptor for ferric coprogen and ferric-rhodotorulic acid</fullName>
    </submittedName>
</protein>
<reference evidence="7 8" key="1">
    <citation type="submission" date="2018-08" db="EMBL/GenBank/DDBJ databases">
        <title>Genomic Encyclopedia of Archaeal and Bacterial Type Strains, Phase II (KMG-II): from individual species to whole genera.</title>
        <authorList>
            <person name="Goeker M."/>
        </authorList>
    </citation>
    <scope>NUCLEOTIDE SEQUENCE [LARGE SCALE GENOMIC DNA]</scope>
    <source>
        <strain evidence="7 8">DSM 582</strain>
    </source>
</reference>
<comment type="caution">
    <text evidence="7">The sequence shown here is derived from an EMBL/GenBank/DDBJ whole genome shotgun (WGS) entry which is preliminary data.</text>
</comment>
<dbReference type="InterPro" id="IPR010917">
    <property type="entry name" value="TonB_rcpt_CS"/>
</dbReference>
<keyword evidence="3" id="KW-1134">Transmembrane beta strand</keyword>
<keyword evidence="2" id="KW-0813">Transport</keyword>
<dbReference type="SUPFAM" id="SSF56935">
    <property type="entry name" value="Porins"/>
    <property type="match status" value="1"/>
</dbReference>
<evidence type="ECO:0000256" key="5">
    <source>
        <dbReference type="ARBA" id="ARBA00023136"/>
    </source>
</evidence>
<dbReference type="PROSITE" id="PS01156">
    <property type="entry name" value="TONB_DEPENDENT_REC_2"/>
    <property type="match status" value="1"/>
</dbReference>
<organism evidence="7 8">
    <name type="scientific">Paracoccus versutus</name>
    <name type="common">Thiobacillus versutus</name>
    <dbReference type="NCBI Taxonomy" id="34007"/>
    <lineage>
        <taxon>Bacteria</taxon>
        <taxon>Pseudomonadati</taxon>
        <taxon>Pseudomonadota</taxon>
        <taxon>Alphaproteobacteria</taxon>
        <taxon>Rhodobacterales</taxon>
        <taxon>Paracoccaceae</taxon>
        <taxon>Paracoccus</taxon>
    </lineage>
</organism>
<evidence type="ECO:0000256" key="4">
    <source>
        <dbReference type="ARBA" id="ARBA00022692"/>
    </source>
</evidence>
<evidence type="ECO:0000256" key="1">
    <source>
        <dbReference type="ARBA" id="ARBA00004571"/>
    </source>
</evidence>
<dbReference type="RefSeq" id="WP_036755481.1">
    <property type="nucleotide sequence ID" value="NZ_CP035286.1"/>
</dbReference>
<evidence type="ECO:0000313" key="8">
    <source>
        <dbReference type="Proteomes" id="UP000256794"/>
    </source>
</evidence>
<name>A0AAQ0HFJ6_PARVE</name>
<comment type="subcellular location">
    <subcellularLocation>
        <location evidence="1">Cell outer membrane</location>
        <topology evidence="1">Multi-pass membrane protein</topology>
    </subcellularLocation>
</comment>
<evidence type="ECO:0000313" key="7">
    <source>
        <dbReference type="EMBL" id="REG36585.1"/>
    </source>
</evidence>
<keyword evidence="5" id="KW-0472">Membrane</keyword>
<evidence type="ECO:0000256" key="6">
    <source>
        <dbReference type="ARBA" id="ARBA00023237"/>
    </source>
</evidence>
<keyword evidence="6" id="KW-0998">Cell outer membrane</keyword>
<dbReference type="AlphaFoldDB" id="A0AAQ0HFJ6"/>
<keyword evidence="8" id="KW-1185">Reference proteome</keyword>
<evidence type="ECO:0000256" key="3">
    <source>
        <dbReference type="ARBA" id="ARBA00022452"/>
    </source>
</evidence>
<evidence type="ECO:0000256" key="2">
    <source>
        <dbReference type="ARBA" id="ARBA00022448"/>
    </source>
</evidence>
<accession>A0AAQ0HFJ6</accession>
<keyword evidence="4" id="KW-0812">Transmembrane</keyword>
<dbReference type="Proteomes" id="UP000256794">
    <property type="component" value="Unassembled WGS sequence"/>
</dbReference>
<proteinExistence type="predicted"/>
<dbReference type="EMBL" id="QUMX01000034">
    <property type="protein sequence ID" value="REG36585.1"/>
    <property type="molecule type" value="Genomic_DNA"/>
</dbReference>